<dbReference type="Proteomes" id="UP000284120">
    <property type="component" value="Unassembled WGS sequence"/>
</dbReference>
<comment type="caution">
    <text evidence="2">The sequence shown here is derived from an EMBL/GenBank/DDBJ whole genome shotgun (WGS) entry which is preliminary data.</text>
</comment>
<keyword evidence="1" id="KW-0472">Membrane</keyword>
<keyword evidence="1" id="KW-0812">Transmembrane</keyword>
<dbReference type="RefSeq" id="WP_113645354.1">
    <property type="nucleotide sequence ID" value="NZ_QMHN01000001.1"/>
</dbReference>
<gene>
    <name evidence="2" type="ORF">DPV69_00670</name>
</gene>
<evidence type="ECO:0000313" key="2">
    <source>
        <dbReference type="EMBL" id="RWU09894.1"/>
    </source>
</evidence>
<sequence length="226" mass="25767">MNLQKIGQYLRQTWPLWVIILALTVLQLNSVYNRPKTIDISDPEFVSYKINKNDLKAFQQLEIKGLQQAQNDDLLRLSEALSATSSCYENLDAIADKDKDDYIKLEIKYTTPSNDKFKIFTMNINDQEYKPCIASDKLTMSAYTKIKRSQTILNLNSVVRSSQGDYEYTLTIKAFRATGNKEEIGSFTKTQTLKEPFKADPFSGQLIIKTRENKNNAAVIANSPQS</sequence>
<proteinExistence type="predicted"/>
<keyword evidence="3" id="KW-1185">Reference proteome</keyword>
<reference evidence="2 3" key="1">
    <citation type="submission" date="2018-06" db="EMBL/GenBank/DDBJ databases">
        <title>Pedobacter endophyticus sp. nov., an endophytic bacterium isolated from a leaf of Triticum aestivum.</title>
        <authorList>
            <person name="Zhang L."/>
        </authorList>
    </citation>
    <scope>NUCLEOTIDE SEQUENCE [LARGE SCALE GENOMIC DNA]</scope>
    <source>
        <strain evidence="2 3">CM134L-2</strain>
    </source>
</reference>
<accession>A0A443Z081</accession>
<protein>
    <submittedName>
        <fullName evidence="2">Uncharacterized protein</fullName>
    </submittedName>
</protein>
<dbReference type="OrthoDB" id="9899100at2"/>
<organism evidence="2 3">
    <name type="scientific">Pedobacter chitinilyticus</name>
    <dbReference type="NCBI Taxonomy" id="2233776"/>
    <lineage>
        <taxon>Bacteria</taxon>
        <taxon>Pseudomonadati</taxon>
        <taxon>Bacteroidota</taxon>
        <taxon>Sphingobacteriia</taxon>
        <taxon>Sphingobacteriales</taxon>
        <taxon>Sphingobacteriaceae</taxon>
        <taxon>Pedobacter</taxon>
    </lineage>
</organism>
<evidence type="ECO:0000256" key="1">
    <source>
        <dbReference type="SAM" id="Phobius"/>
    </source>
</evidence>
<dbReference type="AlphaFoldDB" id="A0A443Z081"/>
<evidence type="ECO:0000313" key="3">
    <source>
        <dbReference type="Proteomes" id="UP000284120"/>
    </source>
</evidence>
<name>A0A443Z081_9SPHI</name>
<keyword evidence="1" id="KW-1133">Transmembrane helix</keyword>
<dbReference type="EMBL" id="SAYW01000001">
    <property type="protein sequence ID" value="RWU09894.1"/>
    <property type="molecule type" value="Genomic_DNA"/>
</dbReference>
<feature type="transmembrane region" description="Helical" evidence="1">
    <location>
        <begin position="14"/>
        <end position="32"/>
    </location>
</feature>